<sequence>MRYFPEPPRRYRLTRLCTSNQVRALFRRQLDEGIHLDALVERSVGNAVNVGAELASADDFLRYLRFAFSGCLGGFAGKITGLRPAGKIADAAAVLYFIANFLLAVFSLWQRNYGREDF</sequence>
<feature type="transmembrane region" description="Helical" evidence="1">
    <location>
        <begin position="88"/>
        <end position="109"/>
    </location>
</feature>
<evidence type="ECO:0000313" key="3">
    <source>
        <dbReference type="Proteomes" id="UP000199435"/>
    </source>
</evidence>
<protein>
    <submittedName>
        <fullName evidence="2">Uncharacterized protein</fullName>
    </submittedName>
</protein>
<proteinExistence type="predicted"/>
<dbReference type="RefSeq" id="WP_092856329.1">
    <property type="nucleotide sequence ID" value="NZ_FMAH01000071.1"/>
</dbReference>
<accession>A0A1C3XA06</accession>
<keyword evidence="1" id="KW-0472">Membrane</keyword>
<name>A0A1C3XA06_9HYPH</name>
<reference evidence="3" key="1">
    <citation type="submission" date="2016-08" db="EMBL/GenBank/DDBJ databases">
        <authorList>
            <person name="Varghese N."/>
            <person name="Submissions Spin"/>
        </authorList>
    </citation>
    <scope>NUCLEOTIDE SEQUENCE [LARGE SCALE GENOMIC DNA]</scope>
    <source>
        <strain evidence="3">HAMBI 2971</strain>
    </source>
</reference>
<dbReference type="Proteomes" id="UP000199435">
    <property type="component" value="Unassembled WGS sequence"/>
</dbReference>
<evidence type="ECO:0000256" key="1">
    <source>
        <dbReference type="SAM" id="Phobius"/>
    </source>
</evidence>
<keyword evidence="1" id="KW-0812">Transmembrane</keyword>
<keyword evidence="1" id="KW-1133">Transmembrane helix</keyword>
<dbReference type="STRING" id="411945.GA0061102_107116"/>
<gene>
    <name evidence="2" type="ORF">GA0061102_107116</name>
</gene>
<dbReference type="EMBL" id="FMAH01000071">
    <property type="protein sequence ID" value="SCB49107.1"/>
    <property type="molecule type" value="Genomic_DNA"/>
</dbReference>
<organism evidence="2 3">
    <name type="scientific">Rhizobium miluonense</name>
    <dbReference type="NCBI Taxonomy" id="411945"/>
    <lineage>
        <taxon>Bacteria</taxon>
        <taxon>Pseudomonadati</taxon>
        <taxon>Pseudomonadota</taxon>
        <taxon>Alphaproteobacteria</taxon>
        <taxon>Hyphomicrobiales</taxon>
        <taxon>Rhizobiaceae</taxon>
        <taxon>Rhizobium/Agrobacterium group</taxon>
        <taxon>Rhizobium</taxon>
    </lineage>
</organism>
<evidence type="ECO:0000313" key="2">
    <source>
        <dbReference type="EMBL" id="SCB49107.1"/>
    </source>
</evidence>
<dbReference type="AlphaFoldDB" id="A0A1C3XA06"/>
<keyword evidence="3" id="KW-1185">Reference proteome</keyword>